<evidence type="ECO:0000259" key="8">
    <source>
        <dbReference type="PROSITE" id="PS51935"/>
    </source>
</evidence>
<feature type="compositionally biased region" description="Basic and acidic residues" evidence="6">
    <location>
        <begin position="69"/>
        <end position="91"/>
    </location>
</feature>
<dbReference type="Pfam" id="PF00877">
    <property type="entry name" value="NLPC_P60"/>
    <property type="match status" value="1"/>
</dbReference>
<feature type="region of interest" description="Disordered" evidence="6">
    <location>
        <begin position="69"/>
        <end position="110"/>
    </location>
</feature>
<feature type="coiled-coil region" evidence="5">
    <location>
        <begin position="164"/>
        <end position="226"/>
    </location>
</feature>
<protein>
    <submittedName>
        <fullName evidence="9">Cell wall-associated NlpC family hydrolase</fullName>
    </submittedName>
</protein>
<dbReference type="PANTHER" id="PTHR47053:SF1">
    <property type="entry name" value="MUREIN DD-ENDOPEPTIDASE MEPH-RELATED"/>
    <property type="match status" value="1"/>
</dbReference>
<dbReference type="AlphaFoldDB" id="A0A839S3I4"/>
<comment type="similarity">
    <text evidence="1">Belongs to the peptidase C40 family.</text>
</comment>
<comment type="caution">
    <text evidence="9">The sequence shown here is derived from an EMBL/GenBank/DDBJ whole genome shotgun (WGS) entry which is preliminary data.</text>
</comment>
<reference evidence="9 10" key="1">
    <citation type="submission" date="2020-08" db="EMBL/GenBank/DDBJ databases">
        <title>Genomic Encyclopedia of Type Strains, Phase III (KMG-III): the genomes of soil and plant-associated and newly described type strains.</title>
        <authorList>
            <person name="Whitman W."/>
        </authorList>
    </citation>
    <scope>NUCLEOTIDE SEQUENCE [LARGE SCALE GENOMIC DNA]</scope>
    <source>
        <strain evidence="9 10">CECT 8577</strain>
    </source>
</reference>
<feature type="region of interest" description="Disordered" evidence="6">
    <location>
        <begin position="32"/>
        <end position="54"/>
    </location>
</feature>
<keyword evidence="2" id="KW-0645">Protease</keyword>
<keyword evidence="3 9" id="KW-0378">Hydrolase</keyword>
<dbReference type="SUPFAM" id="SSF54001">
    <property type="entry name" value="Cysteine proteinases"/>
    <property type="match status" value="1"/>
</dbReference>
<dbReference type="EMBL" id="JACHWU010000003">
    <property type="protein sequence ID" value="MBB3051932.1"/>
    <property type="molecule type" value="Genomic_DNA"/>
</dbReference>
<feature type="compositionally biased region" description="Polar residues" evidence="6">
    <location>
        <begin position="95"/>
        <end position="104"/>
    </location>
</feature>
<evidence type="ECO:0000313" key="9">
    <source>
        <dbReference type="EMBL" id="MBB3051932.1"/>
    </source>
</evidence>
<dbReference type="GO" id="GO:0006508">
    <property type="term" value="P:proteolysis"/>
    <property type="evidence" value="ECO:0007669"/>
    <property type="project" value="UniProtKB-KW"/>
</dbReference>
<keyword evidence="10" id="KW-1185">Reference proteome</keyword>
<evidence type="ECO:0000256" key="2">
    <source>
        <dbReference type="ARBA" id="ARBA00022670"/>
    </source>
</evidence>
<keyword evidence="4" id="KW-0788">Thiol protease</keyword>
<dbReference type="InterPro" id="IPR038765">
    <property type="entry name" value="Papain-like_cys_pep_sf"/>
</dbReference>
<keyword evidence="5" id="KW-0175">Coiled coil</keyword>
<feature type="signal peptide" evidence="7">
    <location>
        <begin position="1"/>
        <end position="34"/>
    </location>
</feature>
<name>A0A839S3I4_9PSEU</name>
<evidence type="ECO:0000256" key="6">
    <source>
        <dbReference type="SAM" id="MobiDB-lite"/>
    </source>
</evidence>
<evidence type="ECO:0000256" key="5">
    <source>
        <dbReference type="SAM" id="Coils"/>
    </source>
</evidence>
<evidence type="ECO:0000256" key="1">
    <source>
        <dbReference type="ARBA" id="ARBA00007074"/>
    </source>
</evidence>
<organism evidence="9 10">
    <name type="scientific">Prauserella isguenensis</name>
    <dbReference type="NCBI Taxonomy" id="1470180"/>
    <lineage>
        <taxon>Bacteria</taxon>
        <taxon>Bacillati</taxon>
        <taxon>Actinomycetota</taxon>
        <taxon>Actinomycetes</taxon>
        <taxon>Pseudonocardiales</taxon>
        <taxon>Pseudonocardiaceae</taxon>
        <taxon>Prauserella</taxon>
    </lineage>
</organism>
<gene>
    <name evidence="9" type="ORF">FHS23_002961</name>
</gene>
<dbReference type="GO" id="GO:0008234">
    <property type="term" value="F:cysteine-type peptidase activity"/>
    <property type="evidence" value="ECO:0007669"/>
    <property type="project" value="UniProtKB-KW"/>
</dbReference>
<dbReference type="Proteomes" id="UP000550714">
    <property type="component" value="Unassembled WGS sequence"/>
</dbReference>
<dbReference type="PROSITE" id="PS51935">
    <property type="entry name" value="NLPC_P60"/>
    <property type="match status" value="1"/>
</dbReference>
<keyword evidence="7" id="KW-0732">Signal</keyword>
<evidence type="ECO:0000256" key="7">
    <source>
        <dbReference type="SAM" id="SignalP"/>
    </source>
</evidence>
<accession>A0A839S3I4</accession>
<feature type="region of interest" description="Disordered" evidence="6">
    <location>
        <begin position="290"/>
        <end position="310"/>
    </location>
</feature>
<dbReference type="InterPro" id="IPR000064">
    <property type="entry name" value="NLP_P60_dom"/>
</dbReference>
<sequence>MSDVQSQPVKRVISSALAASAVVAVVTFQSPATASPNPALQTPPASQQQTQSEALDKYYELSEKAEKLNERHLQAQSDLEKKQGELGDAKKRLNNAKQAKQRASANEERYRKDVDRFAGASFASGSQMNKMSALLTGDSAQDFLERSSALDVLAEDRNRALTKLRGAVNSAAAAEQKAQQARNQAAKAKNAAAKLESDIAARKEALDEKIAEVREASGMLNESEQATLEDTGPDVGPVTAPGPAAQTAVDTAMAQIGKPYSWGATGPESFDCSGLTSYAYDAAGISIPRTARDQQASGGTPVSRDQLKPGDLVFSGSPAYHVGIYIGDDQMVHAPTEGEPVKVGPLQDEYSGAVRVA</sequence>
<evidence type="ECO:0000256" key="4">
    <source>
        <dbReference type="ARBA" id="ARBA00022807"/>
    </source>
</evidence>
<evidence type="ECO:0000313" key="10">
    <source>
        <dbReference type="Proteomes" id="UP000550714"/>
    </source>
</evidence>
<dbReference type="Gene3D" id="3.90.1720.10">
    <property type="entry name" value="endopeptidase domain like (from Nostoc punctiforme)"/>
    <property type="match status" value="1"/>
</dbReference>
<dbReference type="InterPro" id="IPR051202">
    <property type="entry name" value="Peptidase_C40"/>
</dbReference>
<evidence type="ECO:0000256" key="3">
    <source>
        <dbReference type="ARBA" id="ARBA00022801"/>
    </source>
</evidence>
<proteinExistence type="inferred from homology"/>
<feature type="chain" id="PRO_5032850670" evidence="7">
    <location>
        <begin position="35"/>
        <end position="357"/>
    </location>
</feature>
<feature type="compositionally biased region" description="Low complexity" evidence="6">
    <location>
        <begin position="39"/>
        <end position="52"/>
    </location>
</feature>
<feature type="domain" description="NlpC/P60" evidence="8">
    <location>
        <begin position="242"/>
        <end position="357"/>
    </location>
</feature>
<dbReference type="PANTHER" id="PTHR47053">
    <property type="entry name" value="MUREIN DD-ENDOPEPTIDASE MEPH-RELATED"/>
    <property type="match status" value="1"/>
</dbReference>